<sequence length="334" mass="37883">MQLTEAISILRRAKADPTRIQALRDQLTHYERASLDHYGHHSHEFDATEWIKWIDEQLEAPSFFASLLRMAYRANKTLRMEELEARVRKNAEDHPLSHFFASSHANAEGAIVARTSAFDANDPTSVREHMIRDATQFDLNLRARIMVSRSIYALYSSYQPSFQGIKEIVETSIVAPDAQSETLARGLFAGFTADWLGASAYLIPAMEPFVRHQLKRVGAHTMALDEHGVQHEKTLGELLSTPETEAFFGKDLVFELQVHLVEQAGFNLRNKYCHGLMSDDALESAGIMSLWWLLWRMILFPWHEHPAVLAPTPTCEGDALPNRETSTPVDQDNV</sequence>
<reference evidence="3 4" key="1">
    <citation type="submission" date="2020-10" db="EMBL/GenBank/DDBJ databases">
        <title>complete genome sequencing of Lysobacter sp. H23M41.</title>
        <authorList>
            <person name="Bae J.-W."/>
            <person name="Lee S.-Y."/>
        </authorList>
    </citation>
    <scope>NUCLEOTIDE SEQUENCE [LARGE SCALE GENOMIC DNA]</scope>
    <source>
        <strain evidence="3 4">H23M41</strain>
    </source>
</reference>
<dbReference type="EMBL" id="CP063657">
    <property type="protein sequence ID" value="QOW21104.1"/>
    <property type="molecule type" value="Genomic_DNA"/>
</dbReference>
<accession>A0A7S6ZUA7</accession>
<dbReference type="RefSeq" id="WP_194033692.1">
    <property type="nucleotide sequence ID" value="NZ_CP063657.1"/>
</dbReference>
<dbReference type="Pfam" id="PF13910">
    <property type="entry name" value="DUF4209"/>
    <property type="match status" value="1"/>
</dbReference>
<name>A0A7S6ZUA7_9GAMM</name>
<protein>
    <submittedName>
        <fullName evidence="3">DUF4209 domain-containing protein</fullName>
    </submittedName>
</protein>
<dbReference type="Proteomes" id="UP000593932">
    <property type="component" value="Chromosome"/>
</dbReference>
<feature type="compositionally biased region" description="Polar residues" evidence="1">
    <location>
        <begin position="323"/>
        <end position="334"/>
    </location>
</feature>
<feature type="region of interest" description="Disordered" evidence="1">
    <location>
        <begin position="313"/>
        <end position="334"/>
    </location>
</feature>
<feature type="domain" description="DUF4209" evidence="2">
    <location>
        <begin position="207"/>
        <end position="295"/>
    </location>
</feature>
<evidence type="ECO:0000259" key="2">
    <source>
        <dbReference type="Pfam" id="PF13910"/>
    </source>
</evidence>
<evidence type="ECO:0000313" key="3">
    <source>
        <dbReference type="EMBL" id="QOW21104.1"/>
    </source>
</evidence>
<dbReference type="InterPro" id="IPR025209">
    <property type="entry name" value="DUF4209"/>
</dbReference>
<organism evidence="3 4">
    <name type="scientific">Novilysobacter avium</name>
    <dbReference type="NCBI Taxonomy" id="2781023"/>
    <lineage>
        <taxon>Bacteria</taxon>
        <taxon>Pseudomonadati</taxon>
        <taxon>Pseudomonadota</taxon>
        <taxon>Gammaproteobacteria</taxon>
        <taxon>Lysobacterales</taxon>
        <taxon>Lysobacteraceae</taxon>
        <taxon>Novilysobacter</taxon>
    </lineage>
</organism>
<evidence type="ECO:0000313" key="4">
    <source>
        <dbReference type="Proteomes" id="UP000593932"/>
    </source>
</evidence>
<evidence type="ECO:0000256" key="1">
    <source>
        <dbReference type="SAM" id="MobiDB-lite"/>
    </source>
</evidence>
<proteinExistence type="predicted"/>
<keyword evidence="4" id="KW-1185">Reference proteome</keyword>
<gene>
    <name evidence="3" type="ORF">INQ42_07300</name>
</gene>